<dbReference type="GO" id="GO:0030674">
    <property type="term" value="F:protein-macromolecule adaptor activity"/>
    <property type="evidence" value="ECO:0007669"/>
    <property type="project" value="TreeGrafter"/>
</dbReference>
<sequence>IEKNNLLSPLFVIDALCNWNTVKIGDIRGYLKNVLYAEEKTTDQERSLIDKYTQESSRLRKHIFELKNQPIIFQGSRCSACNQQLELPSVHFFCQHSYHKHCFQSFADSENECPACMPNNKQINDVVKSQEQGRDLHETFHSQLDKAEDGFSLVADYFGRGVFNKLTIIKEKKHSITSPMDMNSLLKSIASTSKTNEIKARSVDSKKYETVIMEKRPNTIVPKRDISNNLYITGIETNANRIQGNTQLIRSSPKFMADSISSVVKTSEKSSYPISKNPFEDDSSPENTNPFEDKEPKSTNPFYEDEDENLNPFYS</sequence>
<dbReference type="GO" id="GO:0030897">
    <property type="term" value="C:HOPS complex"/>
    <property type="evidence" value="ECO:0007669"/>
    <property type="project" value="TreeGrafter"/>
</dbReference>
<protein>
    <recommendedName>
        <fullName evidence="8">RING-type domain-containing protein</fullName>
    </recommendedName>
</protein>
<dbReference type="Pfam" id="PF12451">
    <property type="entry name" value="VPS11_C"/>
    <property type="match status" value="1"/>
</dbReference>
<evidence type="ECO:0000256" key="3">
    <source>
        <dbReference type="ARBA" id="ARBA00022771"/>
    </source>
</evidence>
<dbReference type="SUPFAM" id="SSF57850">
    <property type="entry name" value="RING/U-box"/>
    <property type="match status" value="1"/>
</dbReference>
<evidence type="ECO:0000313" key="9">
    <source>
        <dbReference type="EMBL" id="JAS07317.1"/>
    </source>
</evidence>
<dbReference type="Gene3D" id="3.30.40.10">
    <property type="entry name" value="Zinc/RING finger domain, C3HC4 (zinc finger)"/>
    <property type="match status" value="1"/>
</dbReference>
<dbReference type="CDD" id="cd16688">
    <property type="entry name" value="RING-H2_Vps11"/>
    <property type="match status" value="1"/>
</dbReference>
<name>A0A1B6C1D4_9HEMI</name>
<dbReference type="PANTHER" id="PTHR23323">
    <property type="entry name" value="VACUOLAR PROTEIN SORTING-ASSOCIATED PROTEIN"/>
    <property type="match status" value="1"/>
</dbReference>
<keyword evidence="3 6" id="KW-0863">Zinc-finger</keyword>
<feature type="region of interest" description="Disordered" evidence="7">
    <location>
        <begin position="266"/>
        <end position="315"/>
    </location>
</feature>
<evidence type="ECO:0000256" key="7">
    <source>
        <dbReference type="SAM" id="MobiDB-lite"/>
    </source>
</evidence>
<comment type="subcellular location">
    <subcellularLocation>
        <location evidence="1">Late endosome membrane</location>
        <topology evidence="1">Peripheral membrane protein</topology>
        <orientation evidence="1">Cytoplasmic side</orientation>
    </subcellularLocation>
</comment>
<feature type="non-terminal residue" evidence="9">
    <location>
        <position position="1"/>
    </location>
</feature>
<evidence type="ECO:0000259" key="8">
    <source>
        <dbReference type="PROSITE" id="PS50089"/>
    </source>
</evidence>
<keyword evidence="5" id="KW-0472">Membrane</keyword>
<dbReference type="GO" id="GO:0008270">
    <property type="term" value="F:zinc ion binding"/>
    <property type="evidence" value="ECO:0007669"/>
    <property type="project" value="UniProtKB-KW"/>
</dbReference>
<evidence type="ECO:0000256" key="1">
    <source>
        <dbReference type="ARBA" id="ARBA00004492"/>
    </source>
</evidence>
<evidence type="ECO:0000256" key="5">
    <source>
        <dbReference type="ARBA" id="ARBA00023136"/>
    </source>
</evidence>
<keyword evidence="4" id="KW-0862">Zinc</keyword>
<dbReference type="GO" id="GO:0006904">
    <property type="term" value="P:vesicle docking involved in exocytosis"/>
    <property type="evidence" value="ECO:0007669"/>
    <property type="project" value="TreeGrafter"/>
</dbReference>
<feature type="domain" description="RING-type" evidence="8">
    <location>
        <begin position="78"/>
        <end position="116"/>
    </location>
</feature>
<dbReference type="InterPro" id="IPR013083">
    <property type="entry name" value="Znf_RING/FYVE/PHD"/>
</dbReference>
<organism evidence="9">
    <name type="scientific">Clastoptera arizonana</name>
    <name type="common">Arizona spittle bug</name>
    <dbReference type="NCBI Taxonomy" id="38151"/>
    <lineage>
        <taxon>Eukaryota</taxon>
        <taxon>Metazoa</taxon>
        <taxon>Ecdysozoa</taxon>
        <taxon>Arthropoda</taxon>
        <taxon>Hexapoda</taxon>
        <taxon>Insecta</taxon>
        <taxon>Pterygota</taxon>
        <taxon>Neoptera</taxon>
        <taxon>Paraneoptera</taxon>
        <taxon>Hemiptera</taxon>
        <taxon>Auchenorrhyncha</taxon>
        <taxon>Cercopoidea</taxon>
        <taxon>Clastopteridae</taxon>
        <taxon>Clastoptera</taxon>
    </lineage>
</organism>
<dbReference type="InterPro" id="IPR024763">
    <property type="entry name" value="VPS11_C"/>
</dbReference>
<keyword evidence="2" id="KW-0479">Metal-binding</keyword>
<dbReference type="FunFam" id="3.30.40.10:FF:000258">
    <property type="entry name" value="Vacuolar protein sorting-associated protein 11 homolog"/>
    <property type="match status" value="1"/>
</dbReference>
<dbReference type="GO" id="GO:0031902">
    <property type="term" value="C:late endosome membrane"/>
    <property type="evidence" value="ECO:0007669"/>
    <property type="project" value="UniProtKB-SubCell"/>
</dbReference>
<accession>A0A1B6C1D4</accession>
<proteinExistence type="predicted"/>
<dbReference type="PROSITE" id="PS50089">
    <property type="entry name" value="ZF_RING_2"/>
    <property type="match status" value="1"/>
</dbReference>
<dbReference type="GO" id="GO:0048284">
    <property type="term" value="P:organelle fusion"/>
    <property type="evidence" value="ECO:0007669"/>
    <property type="project" value="TreeGrafter"/>
</dbReference>
<dbReference type="AlphaFoldDB" id="A0A1B6C1D4"/>
<evidence type="ECO:0000256" key="4">
    <source>
        <dbReference type="ARBA" id="ARBA00022833"/>
    </source>
</evidence>
<dbReference type="EMBL" id="GEDC01029981">
    <property type="protein sequence ID" value="JAS07317.1"/>
    <property type="molecule type" value="Transcribed_RNA"/>
</dbReference>
<gene>
    <name evidence="9" type="ORF">g.15731</name>
</gene>
<dbReference type="GO" id="GO:0007033">
    <property type="term" value="P:vacuole organization"/>
    <property type="evidence" value="ECO:0007669"/>
    <property type="project" value="TreeGrafter"/>
</dbReference>
<dbReference type="GO" id="GO:0007032">
    <property type="term" value="P:endosome organization"/>
    <property type="evidence" value="ECO:0007669"/>
    <property type="project" value="TreeGrafter"/>
</dbReference>
<reference evidence="9" key="1">
    <citation type="submission" date="2015-12" db="EMBL/GenBank/DDBJ databases">
        <title>De novo transcriptome assembly of four potential Pierce s Disease insect vectors from Arizona vineyards.</title>
        <authorList>
            <person name="Tassone E.E."/>
        </authorList>
    </citation>
    <scope>NUCLEOTIDE SEQUENCE</scope>
</reference>
<dbReference type="InterPro" id="IPR001841">
    <property type="entry name" value="Znf_RING"/>
</dbReference>
<evidence type="ECO:0000256" key="2">
    <source>
        <dbReference type="ARBA" id="ARBA00022723"/>
    </source>
</evidence>
<evidence type="ECO:0000256" key="6">
    <source>
        <dbReference type="PROSITE-ProRule" id="PRU00175"/>
    </source>
</evidence>
<dbReference type="PANTHER" id="PTHR23323:SF24">
    <property type="entry name" value="VACUOLAR PROTEIN SORTING-ASSOCIATED PROTEIN 11 HOMOLOG"/>
    <property type="match status" value="1"/>
</dbReference>